<dbReference type="EMBL" id="QUTH01001870">
    <property type="protein sequence ID" value="RHZ28945.1"/>
    <property type="molecule type" value="Genomic_DNA"/>
</dbReference>
<dbReference type="Proteomes" id="UP000265427">
    <property type="component" value="Unassembled WGS sequence"/>
</dbReference>
<dbReference type="EMBL" id="QUTA01008120">
    <property type="protein sequence ID" value="RHY04720.1"/>
    <property type="molecule type" value="Genomic_DNA"/>
</dbReference>
<evidence type="ECO:0000313" key="5">
    <source>
        <dbReference type="Proteomes" id="UP000265427"/>
    </source>
</evidence>
<evidence type="ECO:0000313" key="2">
    <source>
        <dbReference type="EMBL" id="RHY04720.1"/>
    </source>
</evidence>
<evidence type="ECO:0000256" key="1">
    <source>
        <dbReference type="SAM" id="SignalP"/>
    </source>
</evidence>
<evidence type="ECO:0000313" key="6">
    <source>
        <dbReference type="Proteomes" id="UP000266239"/>
    </source>
</evidence>
<organism evidence="3 5">
    <name type="scientific">Aphanomyces astaci</name>
    <name type="common">Crayfish plague agent</name>
    <dbReference type="NCBI Taxonomy" id="112090"/>
    <lineage>
        <taxon>Eukaryota</taxon>
        <taxon>Sar</taxon>
        <taxon>Stramenopiles</taxon>
        <taxon>Oomycota</taxon>
        <taxon>Saprolegniomycetes</taxon>
        <taxon>Saprolegniales</taxon>
        <taxon>Verrucalvaceae</taxon>
        <taxon>Aphanomyces</taxon>
    </lineage>
</organism>
<feature type="chain" id="PRO_5036074287" evidence="1">
    <location>
        <begin position="16"/>
        <end position="121"/>
    </location>
</feature>
<dbReference type="VEuPathDB" id="FungiDB:H257_15272"/>
<evidence type="ECO:0000313" key="3">
    <source>
        <dbReference type="EMBL" id="RHY07470.1"/>
    </source>
</evidence>
<feature type="signal peptide" evidence="1">
    <location>
        <begin position="1"/>
        <end position="15"/>
    </location>
</feature>
<evidence type="ECO:0000313" key="4">
    <source>
        <dbReference type="EMBL" id="RHZ28945.1"/>
    </source>
</evidence>
<keyword evidence="1" id="KW-0732">Signal</keyword>
<protein>
    <submittedName>
        <fullName evidence="3">Uncharacterized protein</fullName>
    </submittedName>
</protein>
<dbReference type="Proteomes" id="UP000266239">
    <property type="component" value="Unassembled WGS sequence"/>
</dbReference>
<sequence>MKFTLVLATIATVSAYQNFKSFRQSFRRQHADQGAMYLDNNAENAVPTNLKWVLFSEADGVLAQGNDDDTVTAMLHAAQLHQAIPSHHPLSMLEDASTDNEHDTEAMLLALRDALNDIIGE</sequence>
<gene>
    <name evidence="2" type="ORF">DYB25_008645</name>
    <name evidence="3" type="ORF">DYB36_010443</name>
    <name evidence="4" type="ORF">DYB37_006269</name>
</gene>
<dbReference type="AlphaFoldDB" id="A0A397AI57"/>
<dbReference type="Proteomes" id="UP000285430">
    <property type="component" value="Unassembled WGS sequence"/>
</dbReference>
<evidence type="ECO:0000313" key="7">
    <source>
        <dbReference type="Proteomes" id="UP000285430"/>
    </source>
</evidence>
<proteinExistence type="predicted"/>
<comment type="caution">
    <text evidence="3">The sequence shown here is derived from an EMBL/GenBank/DDBJ whole genome shotgun (WGS) entry which is preliminary data.</text>
</comment>
<accession>A0A397AI57</accession>
<name>A0A397AI57_APHAT</name>
<dbReference type="EMBL" id="QUSZ01005956">
    <property type="protein sequence ID" value="RHY07470.1"/>
    <property type="molecule type" value="Genomic_DNA"/>
</dbReference>
<reference evidence="5 6" key="1">
    <citation type="submission" date="2018-08" db="EMBL/GenBank/DDBJ databases">
        <title>Aphanomyces genome sequencing and annotation.</title>
        <authorList>
            <person name="Minardi D."/>
            <person name="Oidtmann B."/>
            <person name="Van Der Giezen M."/>
            <person name="Studholme D.J."/>
        </authorList>
    </citation>
    <scope>NUCLEOTIDE SEQUENCE [LARGE SCALE GENOMIC DNA]</scope>
    <source>
        <strain evidence="4 7">Da</strain>
        <strain evidence="3 5">Kv</strain>
        <strain evidence="2 6">Yx</strain>
    </source>
</reference>